<evidence type="ECO:0000256" key="2">
    <source>
        <dbReference type="SAM" id="Phobius"/>
    </source>
</evidence>
<gene>
    <name evidence="4" type="ORF">SacglDRAFT_00735</name>
</gene>
<feature type="region of interest" description="Disordered" evidence="1">
    <location>
        <begin position="1"/>
        <end position="58"/>
    </location>
</feature>
<organism evidence="4 5">
    <name type="scientific">Saccharomonospora glauca K62</name>
    <dbReference type="NCBI Taxonomy" id="928724"/>
    <lineage>
        <taxon>Bacteria</taxon>
        <taxon>Bacillati</taxon>
        <taxon>Actinomycetota</taxon>
        <taxon>Actinomycetes</taxon>
        <taxon>Pseudonocardiales</taxon>
        <taxon>Pseudonocardiaceae</taxon>
        <taxon>Saccharomonospora</taxon>
    </lineage>
</organism>
<keyword evidence="5" id="KW-1185">Reference proteome</keyword>
<dbReference type="InterPro" id="IPR015943">
    <property type="entry name" value="WD40/YVTN_repeat-like_dom_sf"/>
</dbReference>
<name>I1CYA7_9PSEU</name>
<proteinExistence type="predicted"/>
<reference evidence="4 5" key="1">
    <citation type="submission" date="2011-09" db="EMBL/GenBank/DDBJ databases">
        <authorList>
            <consortium name="US DOE Joint Genome Institute (JGI-PGF)"/>
            <person name="Lucas S."/>
            <person name="Han J."/>
            <person name="Lapidus A."/>
            <person name="Cheng J.-F."/>
            <person name="Goodwin L."/>
            <person name="Pitluck S."/>
            <person name="Peters L."/>
            <person name="Land M.L."/>
            <person name="Hauser L."/>
            <person name="Brambilla E."/>
            <person name="Klenk H.-P."/>
            <person name="Woyke T.J."/>
        </authorList>
    </citation>
    <scope>NUCLEOTIDE SEQUENCE [LARGE SCALE GENOMIC DNA]</scope>
    <source>
        <strain evidence="4 5">K62</strain>
    </source>
</reference>
<dbReference type="SUPFAM" id="SSF50998">
    <property type="entry name" value="Quinoprotein alcohol dehydrogenase-like"/>
    <property type="match status" value="1"/>
</dbReference>
<feature type="domain" description="Pyrrolo-quinoline quinone repeat" evidence="3">
    <location>
        <begin position="112"/>
        <end position="199"/>
    </location>
</feature>
<dbReference type="STRING" id="928724.SacglDRAFT_00735"/>
<dbReference type="RefSeq" id="WP_005461785.1">
    <property type="nucleotide sequence ID" value="NZ_CM001484.1"/>
</dbReference>
<keyword evidence="2" id="KW-1133">Transmembrane helix</keyword>
<evidence type="ECO:0000256" key="1">
    <source>
        <dbReference type="SAM" id="MobiDB-lite"/>
    </source>
</evidence>
<dbReference type="InterPro" id="IPR011047">
    <property type="entry name" value="Quinoprotein_ADH-like_sf"/>
</dbReference>
<evidence type="ECO:0000259" key="3">
    <source>
        <dbReference type="Pfam" id="PF13360"/>
    </source>
</evidence>
<protein>
    <recommendedName>
        <fullName evidence="3">Pyrrolo-quinoline quinone repeat domain-containing protein</fullName>
    </recommendedName>
</protein>
<dbReference type="AlphaFoldDB" id="I1CYA7"/>
<evidence type="ECO:0000313" key="4">
    <source>
        <dbReference type="EMBL" id="EIE97681.1"/>
    </source>
</evidence>
<dbReference type="OrthoDB" id="5182370at2"/>
<keyword evidence="2" id="KW-0472">Membrane</keyword>
<evidence type="ECO:0000313" key="5">
    <source>
        <dbReference type="Proteomes" id="UP000005087"/>
    </source>
</evidence>
<dbReference type="InterPro" id="IPR002372">
    <property type="entry name" value="PQQ_rpt_dom"/>
</dbReference>
<dbReference type="Pfam" id="PF13360">
    <property type="entry name" value="PQQ_2"/>
    <property type="match status" value="1"/>
</dbReference>
<accession>I1CYA7</accession>
<dbReference type="eggNOG" id="COG1376">
    <property type="taxonomic scope" value="Bacteria"/>
</dbReference>
<dbReference type="HOGENOM" id="CLU_042525_0_0_11"/>
<keyword evidence="2" id="KW-0812">Transmembrane</keyword>
<dbReference type="Proteomes" id="UP000005087">
    <property type="component" value="Chromosome"/>
</dbReference>
<sequence length="454" mass="48422">MTTGRPSEDSPETSAHSPEPEHGLARTDPASPEGESAARGAPDGAVESSPMPRRSPWNRRRDRVVAAVLAVLCVATGMVVWLFSDSRATTRHLASEPPPRLTVPSAVPGALAERWSATSEATPVPVAEGGFVITASDGTVAGRDPLTGEVRWSYGRDLELCTVSAAWSKALAVYRKDVGCSEVTQLDPATGRRTAQRNGDAEAPTRLVVDDSHVTTTGTELLNTWRSDLVKTLEYGRVPAPVNPGRQPRPDCRYSTVAAGGDRVGVIEHCPGETGARLTVLKAAGEEADEPEQVFSVLLPEPTAQLVAMSDERVAVALPERRHLLVWNYDGNQVGTYDLAVPTSELAAVPPSGVVSTSKGREHVYWFTGSRTVALDLHKLQPRWTVEGTLGPGTVFANEYVVPVRGGIAALDEYTGATTRTVAVDRHGYEGPVELAATGPVLLEQRGRTLVALR</sequence>
<dbReference type="Gene3D" id="2.130.10.10">
    <property type="entry name" value="YVTN repeat-like/Quinoprotein amine dehydrogenase"/>
    <property type="match status" value="1"/>
</dbReference>
<dbReference type="EMBL" id="CM001484">
    <property type="protein sequence ID" value="EIE97681.1"/>
    <property type="molecule type" value="Genomic_DNA"/>
</dbReference>
<reference evidence="5" key="2">
    <citation type="submission" date="2012-01" db="EMBL/GenBank/DDBJ databases">
        <title>Noncontiguous Finished sequence of chromosome of Saccharomonospora glauca K62.</title>
        <authorList>
            <consortium name="US DOE Joint Genome Institute"/>
            <person name="Lucas S."/>
            <person name="Han J."/>
            <person name="Lapidus A."/>
            <person name="Cheng J.-F."/>
            <person name="Goodwin L."/>
            <person name="Pitluck S."/>
            <person name="Peters L."/>
            <person name="Mikhailova N."/>
            <person name="Held B."/>
            <person name="Detter J.C."/>
            <person name="Han C."/>
            <person name="Tapia R."/>
            <person name="Land M."/>
            <person name="Hauser L."/>
            <person name="Kyrpides N."/>
            <person name="Ivanova N."/>
            <person name="Pagani I."/>
            <person name="Brambilla E.-M."/>
            <person name="Klenk H.-P."/>
            <person name="Woyke T."/>
        </authorList>
    </citation>
    <scope>NUCLEOTIDE SEQUENCE [LARGE SCALE GENOMIC DNA]</scope>
    <source>
        <strain evidence="5">K62</strain>
    </source>
</reference>
<feature type="transmembrane region" description="Helical" evidence="2">
    <location>
        <begin position="64"/>
        <end position="83"/>
    </location>
</feature>